<gene>
    <name evidence="11" type="ORF">HMPREF1541_06147</name>
</gene>
<dbReference type="GO" id="GO:0034399">
    <property type="term" value="C:nuclear periphery"/>
    <property type="evidence" value="ECO:0007669"/>
    <property type="project" value="TreeGrafter"/>
</dbReference>
<evidence type="ECO:0000256" key="3">
    <source>
        <dbReference type="ARBA" id="ARBA00022692"/>
    </source>
</evidence>
<dbReference type="Pfam" id="PF09402">
    <property type="entry name" value="MSC"/>
    <property type="match status" value="1"/>
</dbReference>
<keyword evidence="4 8" id="KW-1133">Transmembrane helix</keyword>
<dbReference type="FunCoup" id="W2RUF0">
    <property type="interactions" value="55"/>
</dbReference>
<evidence type="ECO:0000256" key="1">
    <source>
        <dbReference type="ARBA" id="ARBA00004540"/>
    </source>
</evidence>
<keyword evidence="2" id="KW-0597">Phosphoprotein</keyword>
<dbReference type="EMBL" id="KB822721">
    <property type="protein sequence ID" value="ETN39920.1"/>
    <property type="molecule type" value="Genomic_DNA"/>
</dbReference>
<feature type="domain" description="HeH/LEM" evidence="10">
    <location>
        <begin position="17"/>
        <end position="48"/>
    </location>
</feature>
<dbReference type="InterPro" id="IPR041885">
    <property type="entry name" value="MAN1_winged_helix_dom"/>
</dbReference>
<dbReference type="GO" id="GO:0005783">
    <property type="term" value="C:endoplasmic reticulum"/>
    <property type="evidence" value="ECO:0007669"/>
    <property type="project" value="TreeGrafter"/>
</dbReference>
<keyword evidence="6" id="KW-0539">Nucleus</keyword>
<dbReference type="STRING" id="1220924.W2RUF0"/>
<keyword evidence="5 8" id="KW-0472">Membrane</keyword>
<dbReference type="OrthoDB" id="2503928at2759"/>
<feature type="compositionally biased region" description="Polar residues" evidence="7">
    <location>
        <begin position="72"/>
        <end position="83"/>
    </location>
</feature>
<dbReference type="HOGENOM" id="CLU_010838_2_0_1"/>
<dbReference type="RefSeq" id="XP_008718705.1">
    <property type="nucleotide sequence ID" value="XM_008720483.1"/>
</dbReference>
<dbReference type="GO" id="GO:0003682">
    <property type="term" value="F:chromatin binding"/>
    <property type="evidence" value="ECO:0007669"/>
    <property type="project" value="InterPro"/>
</dbReference>
<evidence type="ECO:0000313" key="11">
    <source>
        <dbReference type="EMBL" id="ETN39920.1"/>
    </source>
</evidence>
<dbReference type="Gene3D" id="1.10.10.1180">
    <property type="entry name" value="MAN1, winged-helix domain"/>
    <property type="match status" value="1"/>
</dbReference>
<feature type="region of interest" description="Disordered" evidence="7">
    <location>
        <begin position="65"/>
        <end position="244"/>
    </location>
</feature>
<feature type="region of interest" description="Disordered" evidence="7">
    <location>
        <begin position="669"/>
        <end position="705"/>
    </location>
</feature>
<evidence type="ECO:0000256" key="4">
    <source>
        <dbReference type="ARBA" id="ARBA00022989"/>
    </source>
</evidence>
<evidence type="ECO:0000256" key="7">
    <source>
        <dbReference type="SAM" id="MobiDB-lite"/>
    </source>
</evidence>
<evidence type="ECO:0000313" key="12">
    <source>
        <dbReference type="Proteomes" id="UP000030752"/>
    </source>
</evidence>
<dbReference type="GO" id="GO:0071763">
    <property type="term" value="P:nuclear membrane organization"/>
    <property type="evidence" value="ECO:0007669"/>
    <property type="project" value="TreeGrafter"/>
</dbReference>
<evidence type="ECO:0008006" key="13">
    <source>
        <dbReference type="Google" id="ProtNLM"/>
    </source>
</evidence>
<keyword evidence="12" id="KW-1185">Reference proteome</keyword>
<organism evidence="11 12">
    <name type="scientific">Cyphellophora europaea (strain CBS 101466)</name>
    <name type="common">Phialophora europaea</name>
    <dbReference type="NCBI Taxonomy" id="1220924"/>
    <lineage>
        <taxon>Eukaryota</taxon>
        <taxon>Fungi</taxon>
        <taxon>Dikarya</taxon>
        <taxon>Ascomycota</taxon>
        <taxon>Pezizomycotina</taxon>
        <taxon>Eurotiomycetes</taxon>
        <taxon>Chaetothyriomycetidae</taxon>
        <taxon>Chaetothyriales</taxon>
        <taxon>Cyphellophoraceae</taxon>
        <taxon>Cyphellophora</taxon>
    </lineage>
</organism>
<dbReference type="GO" id="GO:0005637">
    <property type="term" value="C:nuclear inner membrane"/>
    <property type="evidence" value="ECO:0007669"/>
    <property type="project" value="UniProtKB-SubCell"/>
</dbReference>
<feature type="domain" description="Man1/Src1-like C-terminal" evidence="9">
    <location>
        <begin position="302"/>
        <end position="642"/>
    </location>
</feature>
<keyword evidence="3 8" id="KW-0812">Transmembrane</keyword>
<reference evidence="11 12" key="1">
    <citation type="submission" date="2013-03" db="EMBL/GenBank/DDBJ databases">
        <title>The Genome Sequence of Phialophora europaea CBS 101466.</title>
        <authorList>
            <consortium name="The Broad Institute Genomics Platform"/>
            <person name="Cuomo C."/>
            <person name="de Hoog S."/>
            <person name="Gorbushina A."/>
            <person name="Walker B."/>
            <person name="Young S.K."/>
            <person name="Zeng Q."/>
            <person name="Gargeya S."/>
            <person name="Fitzgerald M."/>
            <person name="Haas B."/>
            <person name="Abouelleil A."/>
            <person name="Allen A.W."/>
            <person name="Alvarado L."/>
            <person name="Arachchi H.M."/>
            <person name="Berlin A.M."/>
            <person name="Chapman S.B."/>
            <person name="Gainer-Dewar J."/>
            <person name="Goldberg J."/>
            <person name="Griggs A."/>
            <person name="Gujja S."/>
            <person name="Hansen M."/>
            <person name="Howarth C."/>
            <person name="Imamovic A."/>
            <person name="Ireland A."/>
            <person name="Larimer J."/>
            <person name="McCowan C."/>
            <person name="Murphy C."/>
            <person name="Pearson M."/>
            <person name="Poon T.W."/>
            <person name="Priest M."/>
            <person name="Roberts A."/>
            <person name="Saif S."/>
            <person name="Shea T."/>
            <person name="Sisk P."/>
            <person name="Sykes S."/>
            <person name="Wortman J."/>
            <person name="Nusbaum C."/>
            <person name="Birren B."/>
        </authorList>
    </citation>
    <scope>NUCLEOTIDE SEQUENCE [LARGE SCALE GENOMIC DNA]</scope>
    <source>
        <strain evidence="11 12">CBS 101466</strain>
    </source>
</reference>
<evidence type="ECO:0000259" key="9">
    <source>
        <dbReference type="Pfam" id="PF09402"/>
    </source>
</evidence>
<comment type="subcellular location">
    <subcellularLocation>
        <location evidence="1">Nucleus inner membrane</location>
    </subcellularLocation>
</comment>
<feature type="compositionally biased region" description="Basic and acidic residues" evidence="7">
    <location>
        <begin position="171"/>
        <end position="183"/>
    </location>
</feature>
<feature type="compositionally biased region" description="Basic and acidic residues" evidence="7">
    <location>
        <begin position="221"/>
        <end position="237"/>
    </location>
</feature>
<evidence type="ECO:0000256" key="2">
    <source>
        <dbReference type="ARBA" id="ARBA00022553"/>
    </source>
</evidence>
<dbReference type="Gene3D" id="1.10.720.30">
    <property type="entry name" value="SAP domain"/>
    <property type="match status" value="1"/>
</dbReference>
<dbReference type="AlphaFoldDB" id="W2RUF0"/>
<dbReference type="VEuPathDB" id="FungiDB:HMPREF1541_06147"/>
<dbReference type="PANTHER" id="PTHR47808">
    <property type="entry name" value="INNER NUCLEAR MEMBRANE PROTEIN HEH2-RELATED"/>
    <property type="match status" value="1"/>
</dbReference>
<feature type="transmembrane region" description="Helical" evidence="8">
    <location>
        <begin position="524"/>
        <end position="543"/>
    </location>
</feature>
<dbReference type="InterPro" id="IPR044780">
    <property type="entry name" value="Heh2/Src1"/>
</dbReference>
<sequence length="705" mass="77236">MADSDDELYYLQPDFNLNSLTIPKLRGILVQHDVAWSSSAKKAELVDLIQTEILPKAKKLLRERDRVRRTSRGITDLSSQESTVGGEDEDDRELMPPPPAPKTPRSRKSKSNLAEPTTATSSRSKTPSKRKSSSRARASETETDGEAVRSTARKTRKSTPGPTPVLAPAVKLEEPRRIKREDGGTPFSDENPFQQGSSPPSASSRKSSSRRKSAGRPGSSRRRETTSPTIKHEDDGHTSYQFPIEQLRSRDYIPATEEFTPDAAQEVAVEDQLVPRRTQALVRRKKKQQSSPVAKNASLAALTAVLAALAAWYRQEKVNVGYCGVGAPEWSLTSNPNIPPWVHENLGPNCEPCPQHAICFPNMEVQCEKDFVLSQHPLSLGGLVPVAPTCEPDSEKERRIKAVADKAIEELRERRAAYECGEELAPEESSSVVEEVKTVVKAGETKLEISEEALKARVSAQRRRDMSPSEFEALFEGALDDVKGREEVENAAVDSRTRNYLRSTSLANLPLTCAVRRYAVRTVAAYRIPLAFLMLVVAGIAYVRSRILAYQAATAQIPGLVATTLDRLATQAALKEDGRAKEAHLSVGGLRDDVLRNVFSAHERERVWTNVRKIVEGNSNVRAATREGRGGEVGRVWEWIGPVDFAGVAGLDGRRSGVGYSLGGESRFSLESPAAGSGTQTPVEAGNAPGAQDGPRSWNEGRTYF</sequence>
<name>W2RUF0_CYPE1</name>
<evidence type="ECO:0000256" key="6">
    <source>
        <dbReference type="ARBA" id="ARBA00023242"/>
    </source>
</evidence>
<feature type="compositionally biased region" description="Low complexity" evidence="7">
    <location>
        <begin position="196"/>
        <end position="206"/>
    </location>
</feature>
<evidence type="ECO:0000256" key="8">
    <source>
        <dbReference type="SAM" id="Phobius"/>
    </source>
</evidence>
<dbReference type="InParanoid" id="W2RUF0"/>
<dbReference type="Pfam" id="PF12949">
    <property type="entry name" value="HeH"/>
    <property type="match status" value="1"/>
</dbReference>
<protein>
    <recommendedName>
        <fullName evidence="13">LEM-like domain-containing protein</fullName>
    </recommendedName>
</protein>
<dbReference type="InterPro" id="IPR036361">
    <property type="entry name" value="SAP_dom_sf"/>
</dbReference>
<dbReference type="InterPro" id="IPR018996">
    <property type="entry name" value="Man1/Src1-like_C"/>
</dbReference>
<accession>W2RUF0</accession>
<dbReference type="Proteomes" id="UP000030752">
    <property type="component" value="Unassembled WGS sequence"/>
</dbReference>
<dbReference type="eggNOG" id="ENOG502QVG5">
    <property type="taxonomic scope" value="Eukaryota"/>
</dbReference>
<evidence type="ECO:0000259" key="10">
    <source>
        <dbReference type="Pfam" id="PF12949"/>
    </source>
</evidence>
<dbReference type="CDD" id="cd12935">
    <property type="entry name" value="LEM_like"/>
    <property type="match status" value="1"/>
</dbReference>
<evidence type="ECO:0000256" key="5">
    <source>
        <dbReference type="ARBA" id="ARBA00023136"/>
    </source>
</evidence>
<proteinExistence type="predicted"/>
<dbReference type="InterPro" id="IPR025856">
    <property type="entry name" value="HeH/LEM_domain"/>
</dbReference>
<feature type="compositionally biased region" description="Low complexity" evidence="7">
    <location>
        <begin position="116"/>
        <end position="125"/>
    </location>
</feature>
<dbReference type="PANTHER" id="PTHR47808:SF2">
    <property type="entry name" value="LEM DOMAIN-CONTAINING PROTEIN 2"/>
    <property type="match status" value="1"/>
</dbReference>
<dbReference type="GeneID" id="19973486"/>